<dbReference type="Gene3D" id="3.30.160.60">
    <property type="entry name" value="Classic Zinc Finger"/>
    <property type="match status" value="5"/>
</dbReference>
<dbReference type="SUPFAM" id="SSF57667">
    <property type="entry name" value="beta-beta-alpha zinc fingers"/>
    <property type="match status" value="1"/>
</dbReference>
<keyword evidence="4" id="KW-0862">Zinc</keyword>
<organism evidence="7 8">
    <name type="scientific">Acanthoscelides obtectus</name>
    <name type="common">Bean weevil</name>
    <name type="synonym">Bruchus obtectus</name>
    <dbReference type="NCBI Taxonomy" id="200917"/>
    <lineage>
        <taxon>Eukaryota</taxon>
        <taxon>Metazoa</taxon>
        <taxon>Ecdysozoa</taxon>
        <taxon>Arthropoda</taxon>
        <taxon>Hexapoda</taxon>
        <taxon>Insecta</taxon>
        <taxon>Pterygota</taxon>
        <taxon>Neoptera</taxon>
        <taxon>Endopterygota</taxon>
        <taxon>Coleoptera</taxon>
        <taxon>Polyphaga</taxon>
        <taxon>Cucujiformia</taxon>
        <taxon>Chrysomeloidea</taxon>
        <taxon>Chrysomelidae</taxon>
        <taxon>Bruchinae</taxon>
        <taxon>Bruchini</taxon>
        <taxon>Acanthoscelides</taxon>
    </lineage>
</organism>
<protein>
    <recommendedName>
        <fullName evidence="6">C2H2-type domain-containing protein</fullName>
    </recommendedName>
</protein>
<proteinExistence type="predicted"/>
<evidence type="ECO:0000313" key="7">
    <source>
        <dbReference type="EMBL" id="CAH1983720.1"/>
    </source>
</evidence>
<comment type="caution">
    <text evidence="7">The sequence shown here is derived from an EMBL/GenBank/DDBJ whole genome shotgun (WGS) entry which is preliminary data.</text>
</comment>
<dbReference type="SMART" id="SM00355">
    <property type="entry name" value="ZnF_C2H2"/>
    <property type="match status" value="11"/>
</dbReference>
<dbReference type="PANTHER" id="PTHR24379:SF121">
    <property type="entry name" value="C2H2-TYPE DOMAIN-CONTAINING PROTEIN"/>
    <property type="match status" value="1"/>
</dbReference>
<evidence type="ECO:0000313" key="8">
    <source>
        <dbReference type="Proteomes" id="UP001152888"/>
    </source>
</evidence>
<dbReference type="PROSITE" id="PS50157">
    <property type="entry name" value="ZINC_FINGER_C2H2_2"/>
    <property type="match status" value="1"/>
</dbReference>
<evidence type="ECO:0000256" key="1">
    <source>
        <dbReference type="ARBA" id="ARBA00022723"/>
    </source>
</evidence>
<keyword evidence="3 5" id="KW-0863">Zinc-finger</keyword>
<keyword evidence="1" id="KW-0479">Metal-binding</keyword>
<gene>
    <name evidence="7" type="ORF">ACAOBT_LOCUS15706</name>
</gene>
<dbReference type="PROSITE" id="PS00028">
    <property type="entry name" value="ZINC_FINGER_C2H2_1"/>
    <property type="match status" value="4"/>
</dbReference>
<keyword evidence="2" id="KW-0677">Repeat</keyword>
<dbReference type="GO" id="GO:0008270">
    <property type="term" value="F:zinc ion binding"/>
    <property type="evidence" value="ECO:0007669"/>
    <property type="project" value="UniProtKB-KW"/>
</dbReference>
<dbReference type="Proteomes" id="UP001152888">
    <property type="component" value="Unassembled WGS sequence"/>
</dbReference>
<evidence type="ECO:0000256" key="2">
    <source>
        <dbReference type="ARBA" id="ARBA00022737"/>
    </source>
</evidence>
<accession>A0A9P0PJY3</accession>
<keyword evidence="8" id="KW-1185">Reference proteome</keyword>
<dbReference type="EMBL" id="CAKOFQ010006944">
    <property type="protein sequence ID" value="CAH1983720.1"/>
    <property type="molecule type" value="Genomic_DNA"/>
</dbReference>
<evidence type="ECO:0000256" key="4">
    <source>
        <dbReference type="ARBA" id="ARBA00022833"/>
    </source>
</evidence>
<name>A0A9P0PJY3_ACAOB</name>
<dbReference type="InterPro" id="IPR013087">
    <property type="entry name" value="Znf_C2H2_type"/>
</dbReference>
<sequence length="533" mass="61710">MDAKVLATGDIMKIETEEVGINAVEADTKLFQLDSAPWKLESDDIENTKDAVLNRIPVPEITDQINIKQETDNYFVDDLASRSEHSYVKLWMKSEAEEELMVDSYLGDSEKHPVREIMEEFIIKDQCFNNDDTLLDTNAETVSNSVLNREILKKQHPVLYKKSSSKSFNCHNCNYSARFKNRLVRHMKVHTNQKSRNMHRFSYKNNTCKHCDVKFVNKNNLDDHVIRKHPNLVATVSSKIHKCSYCVYKTTSKGSYVRHMLKHPESVRNYKFSICIHCNAKFIRKTTLNDHIIRKHPDFIPSVSSKIHKCSYCVYKTTSKSNFVKHMMRHPETGDNYNLSICIHCNAKFSCKVTLNDHIIRIHPEFIASVCNKIHVCAHCAYKTTIKSSLDRHMLKHPETEVNLKFNICIHCKAKCGDKIHLDNHIIRKHPDFIASVSSKIHECTHCAYKTTLKSNLARHMLQHPELVGNYKFSICIHCNAQFRSKATLNDHIIRIHPDFIASVSCKINVCTHCAYQTTIKSNFDRHQLKHST</sequence>
<evidence type="ECO:0000256" key="3">
    <source>
        <dbReference type="ARBA" id="ARBA00022771"/>
    </source>
</evidence>
<feature type="domain" description="C2H2-type" evidence="6">
    <location>
        <begin position="168"/>
        <end position="195"/>
    </location>
</feature>
<dbReference type="OrthoDB" id="3561125at2759"/>
<dbReference type="PANTHER" id="PTHR24379">
    <property type="entry name" value="KRAB AND ZINC FINGER DOMAIN-CONTAINING"/>
    <property type="match status" value="1"/>
</dbReference>
<evidence type="ECO:0000259" key="6">
    <source>
        <dbReference type="PROSITE" id="PS50157"/>
    </source>
</evidence>
<reference evidence="7" key="1">
    <citation type="submission" date="2022-03" db="EMBL/GenBank/DDBJ databases">
        <authorList>
            <person name="Sayadi A."/>
        </authorList>
    </citation>
    <scope>NUCLEOTIDE SEQUENCE</scope>
</reference>
<dbReference type="InterPro" id="IPR036236">
    <property type="entry name" value="Znf_C2H2_sf"/>
</dbReference>
<dbReference type="AlphaFoldDB" id="A0A9P0PJY3"/>
<dbReference type="SMART" id="SM00614">
    <property type="entry name" value="ZnF_BED"/>
    <property type="match status" value="3"/>
</dbReference>
<evidence type="ECO:0000256" key="5">
    <source>
        <dbReference type="PROSITE-ProRule" id="PRU00042"/>
    </source>
</evidence>